<evidence type="ECO:0000256" key="2">
    <source>
        <dbReference type="ARBA" id="ARBA00004245"/>
    </source>
</evidence>
<evidence type="ECO:0000313" key="13">
    <source>
        <dbReference type="EMBL" id="KAI1239874.1"/>
    </source>
</evidence>
<keyword evidence="7" id="KW-0472">Membrane</keyword>
<protein>
    <recommendedName>
        <fullName evidence="11">CRIB domain-containing protein</fullName>
    </recommendedName>
</protein>
<evidence type="ECO:0000256" key="3">
    <source>
        <dbReference type="ARBA" id="ARBA00005720"/>
    </source>
</evidence>
<evidence type="ECO:0000259" key="11">
    <source>
        <dbReference type="PROSITE" id="PS50108"/>
    </source>
</evidence>
<feature type="non-terminal residue" evidence="12">
    <location>
        <position position="296"/>
    </location>
</feature>
<dbReference type="EMBL" id="JADDUC020000004">
    <property type="protein sequence ID" value="KAI1239874.1"/>
    <property type="molecule type" value="Genomic_DNA"/>
</dbReference>
<dbReference type="GO" id="GO:0005886">
    <property type="term" value="C:plasma membrane"/>
    <property type="evidence" value="ECO:0007669"/>
    <property type="project" value="UniProtKB-SubCell"/>
</dbReference>
<dbReference type="Proteomes" id="UP000618051">
    <property type="component" value="Unassembled WGS sequence"/>
</dbReference>
<organism evidence="12">
    <name type="scientific">Lamprotornis superbus</name>
    <dbReference type="NCBI Taxonomy" id="245042"/>
    <lineage>
        <taxon>Eukaryota</taxon>
        <taxon>Metazoa</taxon>
        <taxon>Chordata</taxon>
        <taxon>Craniata</taxon>
        <taxon>Vertebrata</taxon>
        <taxon>Euteleostomi</taxon>
        <taxon>Archelosauria</taxon>
        <taxon>Archosauria</taxon>
        <taxon>Dinosauria</taxon>
        <taxon>Saurischia</taxon>
        <taxon>Theropoda</taxon>
        <taxon>Coelurosauria</taxon>
        <taxon>Aves</taxon>
        <taxon>Neognathae</taxon>
        <taxon>Neoaves</taxon>
        <taxon>Telluraves</taxon>
        <taxon>Australaves</taxon>
        <taxon>Passeriformes</taxon>
        <taxon>Sturnidae</taxon>
        <taxon>Lamprotornis</taxon>
    </lineage>
</organism>
<keyword evidence="14" id="KW-1185">Reference proteome</keyword>
<reference evidence="13 14" key="2">
    <citation type="journal article" date="2021" name="J. Hered.">
        <title>Feather Gene Expression Elucidates the Developmental Basis of Plumage Iridescence in African Starlings.</title>
        <authorList>
            <person name="Rubenstein D.R."/>
            <person name="Corvelo A."/>
            <person name="MacManes M.D."/>
            <person name="Maia R."/>
            <person name="Narzisi G."/>
            <person name="Rousaki A."/>
            <person name="Vandenabeele P."/>
            <person name="Shawkey M.D."/>
            <person name="Solomon J."/>
        </authorList>
    </citation>
    <scope>NUCLEOTIDE SEQUENCE [LARGE SCALE GENOMIC DNA]</scope>
    <source>
        <strain evidence="13">SS15</strain>
    </source>
</reference>
<sequence length="296" mass="31995">MAATVSYYEIDRQMSTSFGKRQLPVLRVLAEAHNIPQAVHGGGKLCEVPDPGLASWGEAWSQTDAHCLAKLVPLEHVSESGAVERNSACMKMEVTRNVVRTVRKIIVWCDIQIKLNEYIEMTMAIQGPLMKRGKRRRRIDRSMIGEPTNFVHTAHVGSGDLFSGMNSVSSIQNQMQSKGGYGGGISANVQMQLVKPGASAIPPAQWAAGSANMCHHSSCPVQEAAEAAPDSPSLPILMGGSVEPREIGTSAVRPSALRALLPLGCAFRQRRRSLAPAVGADFCTDDEEFSIEILKM</sequence>
<dbReference type="FunFam" id="3.90.810.10:FF:000004">
    <property type="entry name" value="CDC42 small effector protein 2"/>
    <property type="match status" value="1"/>
</dbReference>
<dbReference type="EMBL" id="JADDUC010000541">
    <property type="protein sequence ID" value="KAG0113146.1"/>
    <property type="molecule type" value="Genomic_DNA"/>
</dbReference>
<proteinExistence type="inferred from homology"/>
<comment type="subcellular location">
    <subcellularLocation>
        <location evidence="1">Cell membrane</location>
        <topology evidence="1">Lipid-anchor</topology>
    </subcellularLocation>
    <subcellularLocation>
        <location evidence="2">Cytoplasm</location>
        <location evidence="2">Cytoskeleton</location>
    </subcellularLocation>
</comment>
<evidence type="ECO:0000313" key="14">
    <source>
        <dbReference type="Proteomes" id="UP000618051"/>
    </source>
</evidence>
<dbReference type="InterPro" id="IPR036936">
    <property type="entry name" value="CRIB_dom_sf"/>
</dbReference>
<keyword evidence="5" id="KW-0963">Cytoplasm</keyword>
<evidence type="ECO:0000256" key="6">
    <source>
        <dbReference type="ARBA" id="ARBA00022960"/>
    </source>
</evidence>
<dbReference type="OrthoDB" id="5559822at2759"/>
<reference evidence="13" key="3">
    <citation type="submission" date="2022-01" db="EMBL/GenBank/DDBJ databases">
        <authorList>
            <person name="Rubenstein D.R."/>
        </authorList>
    </citation>
    <scope>NUCLEOTIDE SEQUENCE</scope>
    <source>
        <strain evidence="13">SS15</strain>
        <tissue evidence="13">Liver</tissue>
    </source>
</reference>
<keyword evidence="9" id="KW-0206">Cytoskeleton</keyword>
<feature type="domain" description="CRIB" evidence="11">
    <location>
        <begin position="144"/>
        <end position="157"/>
    </location>
</feature>
<keyword evidence="8" id="KW-0564">Palmitate</keyword>
<evidence type="ECO:0000256" key="1">
    <source>
        <dbReference type="ARBA" id="ARBA00004193"/>
    </source>
</evidence>
<keyword evidence="4" id="KW-1003">Cell membrane</keyword>
<evidence type="ECO:0000256" key="7">
    <source>
        <dbReference type="ARBA" id="ARBA00023136"/>
    </source>
</evidence>
<dbReference type="PANTHER" id="PTHR13502:SF4">
    <property type="entry name" value="CDC42 SMALL EFFECTOR PROTEIN 2"/>
    <property type="match status" value="1"/>
</dbReference>
<dbReference type="AlphaFoldDB" id="A0A835TM05"/>
<dbReference type="GO" id="GO:0008360">
    <property type="term" value="P:regulation of cell shape"/>
    <property type="evidence" value="ECO:0007669"/>
    <property type="project" value="UniProtKB-KW"/>
</dbReference>
<evidence type="ECO:0000256" key="5">
    <source>
        <dbReference type="ARBA" id="ARBA00022490"/>
    </source>
</evidence>
<dbReference type="Pfam" id="PF00786">
    <property type="entry name" value="PBD"/>
    <property type="match status" value="1"/>
</dbReference>
<gene>
    <name evidence="13" type="ORF">IHE44_0011310</name>
    <name evidence="12" type="ORF">IHE44_011704</name>
</gene>
<dbReference type="PANTHER" id="PTHR13502">
    <property type="entry name" value="CDC42 SMALL EFFECTOR PROTEIN HOMOLOG"/>
    <property type="match status" value="1"/>
</dbReference>
<evidence type="ECO:0000256" key="10">
    <source>
        <dbReference type="ARBA" id="ARBA00023288"/>
    </source>
</evidence>
<name>A0A835TM05_9PASS</name>
<dbReference type="Gene3D" id="3.90.810.10">
    <property type="entry name" value="CRIB domain"/>
    <property type="match status" value="1"/>
</dbReference>
<dbReference type="GO" id="GO:0031267">
    <property type="term" value="F:small GTPase binding"/>
    <property type="evidence" value="ECO:0007669"/>
    <property type="project" value="InterPro"/>
</dbReference>
<dbReference type="PROSITE" id="PS50108">
    <property type="entry name" value="CRIB"/>
    <property type="match status" value="1"/>
</dbReference>
<comment type="similarity">
    <text evidence="3">Belongs to the CDC42SE/SPEC family.</text>
</comment>
<comment type="caution">
    <text evidence="12">The sequence shown here is derived from an EMBL/GenBank/DDBJ whole genome shotgun (WGS) entry which is preliminary data.</text>
</comment>
<dbReference type="GO" id="GO:0035023">
    <property type="term" value="P:regulation of Rho protein signal transduction"/>
    <property type="evidence" value="ECO:0007669"/>
    <property type="project" value="InterPro"/>
</dbReference>
<evidence type="ECO:0000313" key="12">
    <source>
        <dbReference type="EMBL" id="KAG0113146.1"/>
    </source>
</evidence>
<dbReference type="CDD" id="cd00132">
    <property type="entry name" value="CRIB"/>
    <property type="match status" value="1"/>
</dbReference>
<keyword evidence="6" id="KW-0133">Cell shape</keyword>
<dbReference type="InterPro" id="IPR000095">
    <property type="entry name" value="CRIB_dom"/>
</dbReference>
<dbReference type="InterPro" id="IPR039056">
    <property type="entry name" value="SPEC"/>
</dbReference>
<evidence type="ECO:0000256" key="4">
    <source>
        <dbReference type="ARBA" id="ARBA00022475"/>
    </source>
</evidence>
<evidence type="ECO:0000256" key="9">
    <source>
        <dbReference type="ARBA" id="ARBA00023212"/>
    </source>
</evidence>
<reference evidence="12" key="1">
    <citation type="submission" date="2020-10" db="EMBL/GenBank/DDBJ databases">
        <title>Feather gene expression reveals the developmental basis of iridescence in African starlings.</title>
        <authorList>
            <person name="Rubenstein D.R."/>
        </authorList>
    </citation>
    <scope>NUCLEOTIDE SEQUENCE</scope>
    <source>
        <strain evidence="12">SS15</strain>
        <tissue evidence="12">Liver</tissue>
    </source>
</reference>
<keyword evidence="10" id="KW-0449">Lipoprotein</keyword>
<accession>A0A835TM05</accession>
<dbReference type="GO" id="GO:0005856">
    <property type="term" value="C:cytoskeleton"/>
    <property type="evidence" value="ECO:0007669"/>
    <property type="project" value="UniProtKB-SubCell"/>
</dbReference>
<evidence type="ECO:0000256" key="8">
    <source>
        <dbReference type="ARBA" id="ARBA00023139"/>
    </source>
</evidence>